<proteinExistence type="predicted"/>
<keyword evidence="1" id="KW-0472">Membrane</keyword>
<dbReference type="Proteomes" id="UP001058626">
    <property type="component" value="Chromosome"/>
</dbReference>
<dbReference type="NCBIfam" id="NF038012">
    <property type="entry name" value="DMT_1"/>
    <property type="match status" value="1"/>
</dbReference>
<name>A0A9N7LPM1_9MYCO</name>
<keyword evidence="3" id="KW-1185">Reference proteome</keyword>
<dbReference type="PANTHER" id="PTHR40761">
    <property type="entry name" value="CONSERVED INTEGRAL MEMBRANE ALANINE VALINE AND LEUCINE RICH PROTEIN-RELATED"/>
    <property type="match status" value="1"/>
</dbReference>
<evidence type="ECO:0000313" key="2">
    <source>
        <dbReference type="EMBL" id="BDN81756.1"/>
    </source>
</evidence>
<keyword evidence="1" id="KW-1133">Transmembrane helix</keyword>
<reference evidence="2" key="1">
    <citation type="submission" date="2022-06" db="EMBL/GenBank/DDBJ databases">
        <title>Complete genome sequence of Mycobacterium pseudoshottsii NJB1907-Z4.</title>
        <authorList>
            <person name="Komine T."/>
            <person name="Fukano H."/>
            <person name="Wada S."/>
        </authorList>
    </citation>
    <scope>NUCLEOTIDE SEQUENCE</scope>
    <source>
        <strain evidence="2">NJB1907-Z4</strain>
    </source>
</reference>
<organism evidence="2 3">
    <name type="scientific">Mycobacterium pseudoshottsii</name>
    <dbReference type="NCBI Taxonomy" id="265949"/>
    <lineage>
        <taxon>Bacteria</taxon>
        <taxon>Bacillati</taxon>
        <taxon>Actinomycetota</taxon>
        <taxon>Actinomycetes</taxon>
        <taxon>Mycobacteriales</taxon>
        <taxon>Mycobacteriaceae</taxon>
        <taxon>Mycobacterium</taxon>
        <taxon>Mycobacterium ulcerans group</taxon>
    </lineage>
</organism>
<dbReference type="EMBL" id="AP026367">
    <property type="protein sequence ID" value="BDN81756.1"/>
    <property type="molecule type" value="Genomic_DNA"/>
</dbReference>
<gene>
    <name evidence="2" type="ORF">NJB1907Z4_C19710</name>
</gene>
<accession>A0A9N7LPM1</accession>
<keyword evidence="1" id="KW-0812">Transmembrane</keyword>
<dbReference type="AlphaFoldDB" id="A0A9N7LPM1"/>
<evidence type="ECO:0000313" key="3">
    <source>
        <dbReference type="Proteomes" id="UP001058626"/>
    </source>
</evidence>
<evidence type="ECO:0008006" key="4">
    <source>
        <dbReference type="Google" id="ProtNLM"/>
    </source>
</evidence>
<feature type="transmembrane region" description="Helical" evidence="1">
    <location>
        <begin position="84"/>
        <end position="104"/>
    </location>
</feature>
<protein>
    <recommendedName>
        <fullName evidence="4">EamA domain-containing protein</fullName>
    </recommendedName>
</protein>
<dbReference type="PANTHER" id="PTHR40761:SF1">
    <property type="entry name" value="CONSERVED INTEGRAL MEMBRANE ALANINE VALINE AND LEUCINE RICH PROTEIN-RELATED"/>
    <property type="match status" value="1"/>
</dbReference>
<sequence>MLAVFTVFTKGVVTLIGTGFGPLVRAPEFYAWMTVLPIGLMLQQSSLRAGSLTASLPTITVARPVIASLLGVTVLDEVLQTGDLGVFVLLVAVAVVIVATVALARDEAAMMAPADNLNAAGQLAMP</sequence>
<evidence type="ECO:0000256" key="1">
    <source>
        <dbReference type="SAM" id="Phobius"/>
    </source>
</evidence>